<evidence type="ECO:0000313" key="7">
    <source>
        <dbReference type="Proteomes" id="UP000217076"/>
    </source>
</evidence>
<evidence type="ECO:0000256" key="2">
    <source>
        <dbReference type="ARBA" id="ARBA00022692"/>
    </source>
</evidence>
<keyword evidence="7" id="KW-1185">Reference proteome</keyword>
<dbReference type="AlphaFoldDB" id="A0A1G7ZV37"/>
<evidence type="ECO:0000256" key="5">
    <source>
        <dbReference type="SAM" id="Phobius"/>
    </source>
</evidence>
<evidence type="ECO:0000256" key="4">
    <source>
        <dbReference type="ARBA" id="ARBA00023136"/>
    </source>
</evidence>
<dbReference type="EMBL" id="FNCV01000004">
    <property type="protein sequence ID" value="SDH12513.1"/>
    <property type="molecule type" value="Genomic_DNA"/>
</dbReference>
<dbReference type="RefSeq" id="WP_092618105.1">
    <property type="nucleotide sequence ID" value="NZ_FNCV01000004.1"/>
</dbReference>
<dbReference type="PANTHER" id="PTHR43847">
    <property type="entry name" value="BLL3993 PROTEIN"/>
    <property type="match status" value="1"/>
</dbReference>
<dbReference type="InterPro" id="IPR052527">
    <property type="entry name" value="Metal_cation-efflux_comp"/>
</dbReference>
<dbReference type="Pfam" id="PF04191">
    <property type="entry name" value="PEMT"/>
    <property type="match status" value="1"/>
</dbReference>
<dbReference type="STRING" id="83401.SAMN05421742_104229"/>
<feature type="transmembrane region" description="Helical" evidence="5">
    <location>
        <begin position="99"/>
        <end position="115"/>
    </location>
</feature>
<comment type="subcellular location">
    <subcellularLocation>
        <location evidence="1">Endomembrane system</location>
        <topology evidence="1">Multi-pass membrane protein</topology>
    </subcellularLocation>
</comment>
<evidence type="ECO:0000256" key="1">
    <source>
        <dbReference type="ARBA" id="ARBA00004127"/>
    </source>
</evidence>
<keyword evidence="3 5" id="KW-1133">Transmembrane helix</keyword>
<dbReference type="GO" id="GO:0032259">
    <property type="term" value="P:methylation"/>
    <property type="evidence" value="ECO:0007669"/>
    <property type="project" value="UniProtKB-KW"/>
</dbReference>
<dbReference type="PANTHER" id="PTHR43847:SF1">
    <property type="entry name" value="BLL3993 PROTEIN"/>
    <property type="match status" value="1"/>
</dbReference>
<keyword evidence="6" id="KW-0808">Transferase</keyword>
<keyword evidence="6" id="KW-0489">Methyltransferase</keyword>
<keyword evidence="2 5" id="KW-0812">Transmembrane</keyword>
<gene>
    <name evidence="6" type="ORF">SAMN05421742_104229</name>
</gene>
<name>A0A1G7ZV37_9PROT</name>
<dbReference type="GO" id="GO:0012505">
    <property type="term" value="C:endomembrane system"/>
    <property type="evidence" value="ECO:0007669"/>
    <property type="project" value="UniProtKB-SubCell"/>
</dbReference>
<dbReference type="InterPro" id="IPR007318">
    <property type="entry name" value="Phopholipid_MeTrfase"/>
</dbReference>
<dbReference type="Gene3D" id="1.20.120.1630">
    <property type="match status" value="1"/>
</dbReference>
<dbReference type="Proteomes" id="UP000217076">
    <property type="component" value="Unassembled WGS sequence"/>
</dbReference>
<sequence length="162" mass="17813">MTRPTTQLTTRLTSQLTIWLIPPVAFALAAGLMAALHLGAPLAAFGEAPWRLGLLVGAAGMGLAGLGRRTFETARANLHPFKDPHCLVENGPYRLTRNPMYLGLAIALAGWGLMLGSATPWLAWAGFVAACQWWYIPEEEKRLRAALGEPYLAYCRKVRRWL</sequence>
<evidence type="ECO:0000256" key="3">
    <source>
        <dbReference type="ARBA" id="ARBA00022989"/>
    </source>
</evidence>
<accession>A0A1G7ZV37</accession>
<reference evidence="7" key="1">
    <citation type="submission" date="2016-10" db="EMBL/GenBank/DDBJ databases">
        <authorList>
            <person name="Varghese N."/>
            <person name="Submissions S."/>
        </authorList>
    </citation>
    <scope>NUCLEOTIDE SEQUENCE [LARGE SCALE GENOMIC DNA]</scope>
    <source>
        <strain evidence="7">930I</strain>
    </source>
</reference>
<dbReference type="GO" id="GO:0008168">
    <property type="term" value="F:methyltransferase activity"/>
    <property type="evidence" value="ECO:0007669"/>
    <property type="project" value="UniProtKB-KW"/>
</dbReference>
<feature type="transmembrane region" description="Helical" evidence="5">
    <location>
        <begin position="48"/>
        <end position="66"/>
    </location>
</feature>
<organism evidence="6 7">
    <name type="scientific">Roseospirillum parvum</name>
    <dbReference type="NCBI Taxonomy" id="83401"/>
    <lineage>
        <taxon>Bacteria</taxon>
        <taxon>Pseudomonadati</taxon>
        <taxon>Pseudomonadota</taxon>
        <taxon>Alphaproteobacteria</taxon>
        <taxon>Rhodospirillales</taxon>
        <taxon>Rhodospirillaceae</taxon>
        <taxon>Roseospirillum</taxon>
    </lineage>
</organism>
<dbReference type="OrthoDB" id="9811969at2"/>
<proteinExistence type="predicted"/>
<evidence type="ECO:0000313" key="6">
    <source>
        <dbReference type="EMBL" id="SDH12513.1"/>
    </source>
</evidence>
<protein>
    <submittedName>
        <fullName evidence="6">Protein-S-isoprenylcysteine O-methyltransferase Ste14</fullName>
    </submittedName>
</protein>
<keyword evidence="4 5" id="KW-0472">Membrane</keyword>
<feature type="transmembrane region" description="Helical" evidence="5">
    <location>
        <begin position="12"/>
        <end position="36"/>
    </location>
</feature>